<evidence type="ECO:0000313" key="5">
    <source>
        <dbReference type="Proteomes" id="UP000292373"/>
    </source>
</evidence>
<evidence type="ECO:0000259" key="3">
    <source>
        <dbReference type="Pfam" id="PF10708"/>
    </source>
</evidence>
<reference evidence="4 5" key="1">
    <citation type="submission" date="2019-01" db="EMBL/GenBank/DDBJ databases">
        <title>Lactibacter flavus gen. nov., sp. nov., a novel bacterium of the family Propionibacteriaceae isolated from raw milk and dairy products.</title>
        <authorList>
            <person name="Huptas C."/>
            <person name="Wenning M."/>
            <person name="Breitenwieser F."/>
            <person name="Doll E."/>
            <person name="Von Neubeck M."/>
            <person name="Busse H.-J."/>
            <person name="Scherer S."/>
        </authorList>
    </citation>
    <scope>NUCLEOTIDE SEQUENCE [LARGE SCALE GENOMIC DNA]</scope>
    <source>
        <strain evidence="4 5">KCTC 33808</strain>
    </source>
</reference>
<feature type="region of interest" description="Disordered" evidence="1">
    <location>
        <begin position="1"/>
        <end position="77"/>
    </location>
</feature>
<keyword evidence="2" id="KW-0472">Membrane</keyword>
<keyword evidence="2" id="KW-1133">Transmembrane helix</keyword>
<protein>
    <submittedName>
        <fullName evidence="4">DUF2510 domain-containing protein</fullName>
    </submittedName>
</protein>
<comment type="caution">
    <text evidence="4">The sequence shown here is derived from an EMBL/GenBank/DDBJ whole genome shotgun (WGS) entry which is preliminary data.</text>
</comment>
<evidence type="ECO:0000313" key="4">
    <source>
        <dbReference type="EMBL" id="TBT88494.1"/>
    </source>
</evidence>
<sequence>MSKAGWYPDPGGQPGMFRWWDGSQWTPQLTAHPYAPPQPPGPPDPTQPFAAMSGGPLPRRDAGASGSPSWQVAYDDAGPQRSGRGPLIVLGLVGVLLVALVVASLQLLGGGRLGPFGGEQPASNPTGNVCPPKRILQDEPVNRTAPVGRVQGGKLSYPQLGAPWGSVMLEDRVPFGRDVYGQSVMVEPNYNGDASWVASIVVGELVAGDGFFSPEQGAEIVTRCVLGVFYADAEVGRTDRVNQATTVDGREAWLVEMHLSFDIPNLQEKGETAIIMIVKTGEESSSLYYASIPDSRPELLATAREVQGQLRVEP</sequence>
<evidence type="ECO:0000256" key="2">
    <source>
        <dbReference type="SAM" id="Phobius"/>
    </source>
</evidence>
<gene>
    <name evidence="4" type="ORF">ET989_00615</name>
</gene>
<dbReference type="Pfam" id="PF10708">
    <property type="entry name" value="DUF2510"/>
    <property type="match status" value="1"/>
</dbReference>
<dbReference type="InterPro" id="IPR018929">
    <property type="entry name" value="DUF2510"/>
</dbReference>
<keyword evidence="2" id="KW-0812">Transmembrane</keyword>
<dbReference type="Proteomes" id="UP000292373">
    <property type="component" value="Unassembled WGS sequence"/>
</dbReference>
<evidence type="ECO:0000256" key="1">
    <source>
        <dbReference type="SAM" id="MobiDB-lite"/>
    </source>
</evidence>
<accession>A0A4Q9KGN6</accession>
<keyword evidence="5" id="KW-1185">Reference proteome</keyword>
<dbReference type="EMBL" id="SDMQ01000001">
    <property type="protein sequence ID" value="TBT88494.1"/>
    <property type="molecule type" value="Genomic_DNA"/>
</dbReference>
<feature type="transmembrane region" description="Helical" evidence="2">
    <location>
        <begin position="87"/>
        <end position="108"/>
    </location>
</feature>
<feature type="domain" description="DUF2510" evidence="3">
    <location>
        <begin position="4"/>
        <end position="37"/>
    </location>
</feature>
<dbReference type="RefSeq" id="WP_131166625.1">
    <property type="nucleotide sequence ID" value="NZ_SDMQ01000001.1"/>
</dbReference>
<feature type="compositionally biased region" description="Pro residues" evidence="1">
    <location>
        <begin position="34"/>
        <end position="46"/>
    </location>
</feature>
<dbReference type="OrthoDB" id="5065474at2"/>
<dbReference type="AlphaFoldDB" id="A0A4Q9KGN6"/>
<organism evidence="4 5">
    <name type="scientific">Propioniciclava sinopodophylli</name>
    <dbReference type="NCBI Taxonomy" id="1837344"/>
    <lineage>
        <taxon>Bacteria</taxon>
        <taxon>Bacillati</taxon>
        <taxon>Actinomycetota</taxon>
        <taxon>Actinomycetes</taxon>
        <taxon>Propionibacteriales</taxon>
        <taxon>Propionibacteriaceae</taxon>
        <taxon>Propioniciclava</taxon>
    </lineage>
</organism>
<name>A0A4Q9KGN6_9ACTN</name>
<proteinExistence type="predicted"/>